<organism evidence="1 2">
    <name type="scientific">Pocillopora damicornis</name>
    <name type="common">Cauliflower coral</name>
    <name type="synonym">Millepora damicornis</name>
    <dbReference type="NCBI Taxonomy" id="46731"/>
    <lineage>
        <taxon>Eukaryota</taxon>
        <taxon>Metazoa</taxon>
        <taxon>Cnidaria</taxon>
        <taxon>Anthozoa</taxon>
        <taxon>Hexacorallia</taxon>
        <taxon>Scleractinia</taxon>
        <taxon>Astrocoeniina</taxon>
        <taxon>Pocilloporidae</taxon>
        <taxon>Pocillopora</taxon>
    </lineage>
</organism>
<protein>
    <submittedName>
        <fullName evidence="1">Uncharacterized protein</fullName>
    </submittedName>
</protein>
<gene>
    <name evidence="1" type="ORF">pdam_00015950</name>
</gene>
<evidence type="ECO:0000313" key="1">
    <source>
        <dbReference type="EMBL" id="RMX40720.1"/>
    </source>
</evidence>
<sequence>MFAHQFCPLSLEFVCGVTGRFPKDFSMNKMQEQASGELSGIHERGMTTAGMLQIQQDRFITRFVNECGSNSSLPTSASTAYSVDIVFNVFRHINHFGFLLHIFNFLDNIKTCCPSSSYIDSHWLDQSTFGKVLNLLRHCSTEQQCLTLRFEVREDCSHIFFKPHVNHAISFIKNQISAHIKIDHFLI</sequence>
<accession>A0A3M6TH76</accession>
<comment type="caution">
    <text evidence="1">The sequence shown here is derived from an EMBL/GenBank/DDBJ whole genome shotgun (WGS) entry which is preliminary data.</text>
</comment>
<reference evidence="1 2" key="1">
    <citation type="journal article" date="2018" name="Sci. Rep.">
        <title>Comparative analysis of the Pocillopora damicornis genome highlights role of immune system in coral evolution.</title>
        <authorList>
            <person name="Cunning R."/>
            <person name="Bay R.A."/>
            <person name="Gillette P."/>
            <person name="Baker A.C."/>
            <person name="Traylor-Knowles N."/>
        </authorList>
    </citation>
    <scope>NUCLEOTIDE SEQUENCE [LARGE SCALE GENOMIC DNA]</scope>
    <source>
        <strain evidence="1">RSMAS</strain>
        <tissue evidence="1">Whole animal</tissue>
    </source>
</reference>
<evidence type="ECO:0000313" key="2">
    <source>
        <dbReference type="Proteomes" id="UP000275408"/>
    </source>
</evidence>
<dbReference type="EMBL" id="RCHS01003581">
    <property type="protein sequence ID" value="RMX40720.1"/>
    <property type="molecule type" value="Genomic_DNA"/>
</dbReference>
<dbReference type="Proteomes" id="UP000275408">
    <property type="component" value="Unassembled WGS sequence"/>
</dbReference>
<proteinExistence type="predicted"/>
<dbReference type="AlphaFoldDB" id="A0A3M6TH76"/>
<name>A0A3M6TH76_POCDA</name>
<keyword evidence="2" id="KW-1185">Reference proteome</keyword>